<feature type="region of interest" description="Disordered" evidence="1">
    <location>
        <begin position="202"/>
        <end position="233"/>
    </location>
</feature>
<gene>
    <name evidence="3" type="ORF">M427DRAFT_66352</name>
</gene>
<feature type="region of interest" description="Disordered" evidence="1">
    <location>
        <begin position="521"/>
        <end position="540"/>
    </location>
</feature>
<feature type="compositionally biased region" description="Low complexity" evidence="1">
    <location>
        <begin position="284"/>
        <end position="296"/>
    </location>
</feature>
<dbReference type="SUPFAM" id="SSF81606">
    <property type="entry name" value="PP2C-like"/>
    <property type="match status" value="1"/>
</dbReference>
<feature type="compositionally biased region" description="Pro residues" evidence="1">
    <location>
        <begin position="41"/>
        <end position="56"/>
    </location>
</feature>
<name>A0A139AWA4_GONPJ</name>
<feature type="compositionally biased region" description="Low complexity" evidence="1">
    <location>
        <begin position="417"/>
        <end position="437"/>
    </location>
</feature>
<sequence length="757" mass="80677">MAAAAAVLPAPSNSVGLSRHSRQSSLRSPVLDLPLVQFCPAAPPAPPSPPVEPLAPRPSTHVDAQALAGVPLSERLPATRPASPLPTPPASPQIPPPGVDAPPSHPGFPVSSDELDKSMRRIDSGVEVARDEKEDIVTDALSESESSTLISGKLTDEFAWTVATAQGYRLLPSTSIFSSSPYYAKPLHEHFEDFHWPTLTKPIHTPVPGTEAAAASSDAARNRSPSPKADGQGVLSNLVGLLRTGKSKSNLSSTQPARPALPEVASADQMSTASSESDVDRADTTSLSSSTSASNSIPPRRSTSSHTATHPLTATPYTIFVLADGHGGHGAAASLVPRMRDSVTRLVESRTWDLSPQADDGDLSTAGSGRAAFCRSMEDIYERLDDDYCARKVAEFTAYKAALAAHQQAVQQARDAPYTGRSQTARAGAAATAAGTQNVPPPPKKPSDDGCTMVVNVIIGTWMVNANLGDSRTVLARRRYRQSTPAADLPAFSVRFASTDHSPTHPPSVHHVIENGGIFISENGTPRRFTPPPLSTGVRERERERYAVLAGARVYRTLNDEMREGGVSNLKTLNLLGSLGDVGFKVGGKGKVIRSRPDVSFVPLKAGLEDPMDGVCDSDSAYEISRSASGSDEERGRARERSRGSSASRRVRLERRTEDADVDPEGDGPIVDEFLYISCTDGVWDHLRCQASDEAQCDGVVAFATARMMGVEEGEYSDMERVAMALADREKTRELYVPGVPRVDDVTVVVGMGKFVE</sequence>
<reference evidence="3 4" key="1">
    <citation type="journal article" date="2015" name="Genome Biol. Evol.">
        <title>Phylogenomic analyses indicate that early fungi evolved digesting cell walls of algal ancestors of land plants.</title>
        <authorList>
            <person name="Chang Y."/>
            <person name="Wang S."/>
            <person name="Sekimoto S."/>
            <person name="Aerts A.L."/>
            <person name="Choi C."/>
            <person name="Clum A."/>
            <person name="LaButti K.M."/>
            <person name="Lindquist E.A."/>
            <person name="Yee Ngan C."/>
            <person name="Ohm R.A."/>
            <person name="Salamov A.A."/>
            <person name="Grigoriev I.V."/>
            <person name="Spatafora J.W."/>
            <person name="Berbee M.L."/>
        </authorList>
    </citation>
    <scope>NUCLEOTIDE SEQUENCE [LARGE SCALE GENOMIC DNA]</scope>
    <source>
        <strain evidence="3 4">JEL478</strain>
    </source>
</reference>
<feature type="compositionally biased region" description="Polar residues" evidence="1">
    <location>
        <begin position="247"/>
        <end position="256"/>
    </location>
</feature>
<dbReference type="SMART" id="SM00332">
    <property type="entry name" value="PP2Cc"/>
    <property type="match status" value="1"/>
</dbReference>
<dbReference type="InterPro" id="IPR001932">
    <property type="entry name" value="PPM-type_phosphatase-like_dom"/>
</dbReference>
<organism evidence="3 4">
    <name type="scientific">Gonapodya prolifera (strain JEL478)</name>
    <name type="common">Monoblepharis prolifera</name>
    <dbReference type="NCBI Taxonomy" id="1344416"/>
    <lineage>
        <taxon>Eukaryota</taxon>
        <taxon>Fungi</taxon>
        <taxon>Fungi incertae sedis</taxon>
        <taxon>Chytridiomycota</taxon>
        <taxon>Chytridiomycota incertae sedis</taxon>
        <taxon>Monoblepharidomycetes</taxon>
        <taxon>Monoblepharidales</taxon>
        <taxon>Gonapodyaceae</taxon>
        <taxon>Gonapodya</taxon>
    </lineage>
</organism>
<evidence type="ECO:0000259" key="2">
    <source>
        <dbReference type="PROSITE" id="PS51746"/>
    </source>
</evidence>
<feature type="compositionally biased region" description="Pro residues" evidence="1">
    <location>
        <begin position="83"/>
        <end position="106"/>
    </location>
</feature>
<proteinExistence type="predicted"/>
<feature type="compositionally biased region" description="Low complexity" evidence="1">
    <location>
        <begin position="212"/>
        <end position="227"/>
    </location>
</feature>
<dbReference type="OrthoDB" id="10025511at2759"/>
<dbReference type="Gene3D" id="3.60.40.10">
    <property type="entry name" value="PPM-type phosphatase domain"/>
    <property type="match status" value="1"/>
</dbReference>
<dbReference type="GO" id="GO:0004722">
    <property type="term" value="F:protein serine/threonine phosphatase activity"/>
    <property type="evidence" value="ECO:0007669"/>
    <property type="project" value="InterPro"/>
</dbReference>
<evidence type="ECO:0000256" key="1">
    <source>
        <dbReference type="SAM" id="MobiDB-lite"/>
    </source>
</evidence>
<feature type="compositionally biased region" description="Polar residues" evidence="1">
    <location>
        <begin position="301"/>
        <end position="310"/>
    </location>
</feature>
<accession>A0A139AWA4</accession>
<dbReference type="Proteomes" id="UP000070544">
    <property type="component" value="Unassembled WGS sequence"/>
</dbReference>
<evidence type="ECO:0000313" key="4">
    <source>
        <dbReference type="Proteomes" id="UP000070544"/>
    </source>
</evidence>
<protein>
    <recommendedName>
        <fullName evidence="2">PPM-type phosphatase domain-containing protein</fullName>
    </recommendedName>
</protein>
<feature type="region of interest" description="Disordered" evidence="1">
    <location>
        <begin position="1"/>
        <end position="117"/>
    </location>
</feature>
<dbReference type="InterPro" id="IPR015655">
    <property type="entry name" value="PP2C"/>
</dbReference>
<dbReference type="InterPro" id="IPR036457">
    <property type="entry name" value="PPM-type-like_dom_sf"/>
</dbReference>
<dbReference type="PANTHER" id="PTHR13832">
    <property type="entry name" value="PROTEIN PHOSPHATASE 2C"/>
    <property type="match status" value="1"/>
</dbReference>
<feature type="compositionally biased region" description="Basic and acidic residues" evidence="1">
    <location>
        <begin position="632"/>
        <end position="643"/>
    </location>
</feature>
<dbReference type="AlphaFoldDB" id="A0A139AWA4"/>
<feature type="region of interest" description="Disordered" evidence="1">
    <location>
        <begin position="246"/>
        <end position="310"/>
    </location>
</feature>
<dbReference type="Pfam" id="PF00481">
    <property type="entry name" value="PP2C"/>
    <property type="match status" value="1"/>
</dbReference>
<feature type="region of interest" description="Disordered" evidence="1">
    <location>
        <begin position="417"/>
        <end position="448"/>
    </location>
</feature>
<keyword evidence="4" id="KW-1185">Reference proteome</keyword>
<feature type="domain" description="PPM-type phosphatase" evidence="2">
    <location>
        <begin position="291"/>
        <end position="753"/>
    </location>
</feature>
<feature type="region of interest" description="Disordered" evidence="1">
    <location>
        <begin position="624"/>
        <end position="666"/>
    </location>
</feature>
<evidence type="ECO:0000313" key="3">
    <source>
        <dbReference type="EMBL" id="KXS21016.1"/>
    </source>
</evidence>
<dbReference type="EMBL" id="KQ965734">
    <property type="protein sequence ID" value="KXS21016.1"/>
    <property type="molecule type" value="Genomic_DNA"/>
</dbReference>
<dbReference type="PANTHER" id="PTHR13832:SF668">
    <property type="entry name" value="PROTEIN PHOSPHATASE 2C 39-RELATED"/>
    <property type="match status" value="1"/>
</dbReference>
<dbReference type="PROSITE" id="PS51746">
    <property type="entry name" value="PPM_2"/>
    <property type="match status" value="1"/>
</dbReference>